<dbReference type="GO" id="GO:0071949">
    <property type="term" value="F:FAD binding"/>
    <property type="evidence" value="ECO:0007669"/>
    <property type="project" value="InterPro"/>
</dbReference>
<dbReference type="NCBIfam" id="TIGR01988">
    <property type="entry name" value="Ubi-OHases"/>
    <property type="match status" value="1"/>
</dbReference>
<protein>
    <submittedName>
        <fullName evidence="10">2-octaprenyl-6-methoxyphenyl hydroxylase</fullName>
    </submittedName>
</protein>
<comment type="cofactor">
    <cofactor evidence="1">
        <name>FAD</name>
        <dbReference type="ChEBI" id="CHEBI:57692"/>
    </cofactor>
</comment>
<dbReference type="SUPFAM" id="SSF51905">
    <property type="entry name" value="FAD/NAD(P)-binding domain"/>
    <property type="match status" value="1"/>
</dbReference>
<dbReference type="RefSeq" id="WP_064028588.1">
    <property type="nucleotide sequence ID" value="NZ_LUUL01000094.1"/>
</dbReference>
<dbReference type="AlphaFoldDB" id="A0AA91I4C6"/>
<evidence type="ECO:0000256" key="7">
    <source>
        <dbReference type="ARBA" id="ARBA00023033"/>
    </source>
</evidence>
<dbReference type="InterPro" id="IPR018168">
    <property type="entry name" value="Ubi_Hdrlase_CS"/>
</dbReference>
<accession>A0AA91I4C6</accession>
<dbReference type="PANTHER" id="PTHR43876:SF8">
    <property type="entry name" value="2-OCTAPRENYL-6-METHOXYPHENOL HYDROXYLASE"/>
    <property type="match status" value="1"/>
</dbReference>
<keyword evidence="11" id="KW-1185">Reference proteome</keyword>
<keyword evidence="7" id="KW-0503">Monooxygenase</keyword>
<dbReference type="EMBL" id="LUUL01000094">
    <property type="protein sequence ID" value="OAI24125.1"/>
    <property type="molecule type" value="Genomic_DNA"/>
</dbReference>
<dbReference type="InterPro" id="IPR036188">
    <property type="entry name" value="FAD/NAD-bd_sf"/>
</dbReference>
<comment type="subunit">
    <text evidence="8">Component of the Ubi complex metabolon, which regroups five ubiquinone biosynthesis proteins (UbiE, UbiF, UbiG, UbiH and UbiI) and two accessory factors (UbiK and the lipid-binding protein UbiJ).</text>
</comment>
<dbReference type="Gene3D" id="3.50.50.60">
    <property type="entry name" value="FAD/NAD(P)-binding domain"/>
    <property type="match status" value="2"/>
</dbReference>
<dbReference type="FunFam" id="3.50.50.60:FF:000021">
    <property type="entry name" value="Ubiquinone biosynthesis monooxygenase COQ6"/>
    <property type="match status" value="1"/>
</dbReference>
<dbReference type="PANTHER" id="PTHR43876">
    <property type="entry name" value="UBIQUINONE BIOSYNTHESIS MONOOXYGENASE COQ6, MITOCHONDRIAL"/>
    <property type="match status" value="1"/>
</dbReference>
<dbReference type="InterPro" id="IPR011295">
    <property type="entry name" value="UbiH"/>
</dbReference>
<keyword evidence="4" id="KW-0285">Flavoprotein</keyword>
<dbReference type="InterPro" id="IPR002938">
    <property type="entry name" value="FAD-bd"/>
</dbReference>
<keyword evidence="5" id="KW-0274">FAD</keyword>
<evidence type="ECO:0000256" key="6">
    <source>
        <dbReference type="ARBA" id="ARBA00023002"/>
    </source>
</evidence>
<comment type="similarity">
    <text evidence="3">Belongs to the UbiH/COQ6 family.</text>
</comment>
<dbReference type="NCBIfam" id="NF004356">
    <property type="entry name" value="PRK05732.1"/>
    <property type="match status" value="1"/>
</dbReference>
<evidence type="ECO:0000313" key="10">
    <source>
        <dbReference type="EMBL" id="OAI24125.1"/>
    </source>
</evidence>
<evidence type="ECO:0000256" key="8">
    <source>
        <dbReference type="ARBA" id="ARBA00065734"/>
    </source>
</evidence>
<dbReference type="PRINTS" id="PR00420">
    <property type="entry name" value="RNGMNOXGNASE"/>
</dbReference>
<comment type="pathway">
    <text evidence="2">Cofactor biosynthesis; ubiquinone biosynthesis.</text>
</comment>
<evidence type="ECO:0000256" key="4">
    <source>
        <dbReference type="ARBA" id="ARBA00022630"/>
    </source>
</evidence>
<feature type="domain" description="FAD-binding" evidence="9">
    <location>
        <begin position="6"/>
        <end position="342"/>
    </location>
</feature>
<proteinExistence type="inferred from homology"/>
<gene>
    <name evidence="10" type="ORF">A1356_16645</name>
</gene>
<dbReference type="GO" id="GO:0110142">
    <property type="term" value="C:ubiquinone biosynthesis complex"/>
    <property type="evidence" value="ECO:0007669"/>
    <property type="project" value="UniProtKB-ARBA"/>
</dbReference>
<reference evidence="10 11" key="1">
    <citation type="submission" date="2016-03" db="EMBL/GenBank/DDBJ databases">
        <authorList>
            <person name="Heylen K."/>
            <person name="De Vos P."/>
            <person name="Vekeman B."/>
        </authorList>
    </citation>
    <scope>NUCLEOTIDE SEQUENCE [LARGE SCALE GENOMIC DNA]</scope>
    <source>
        <strain evidence="10 11">R-49807</strain>
    </source>
</reference>
<organism evidence="10 11">
    <name type="scientific">Methylomonas koyamae</name>
    <dbReference type="NCBI Taxonomy" id="702114"/>
    <lineage>
        <taxon>Bacteria</taxon>
        <taxon>Pseudomonadati</taxon>
        <taxon>Pseudomonadota</taxon>
        <taxon>Gammaproteobacteria</taxon>
        <taxon>Methylococcales</taxon>
        <taxon>Methylococcaceae</taxon>
        <taxon>Methylomonas</taxon>
    </lineage>
</organism>
<keyword evidence="6" id="KW-0560">Oxidoreductase</keyword>
<dbReference type="Proteomes" id="UP000077734">
    <property type="component" value="Unassembled WGS sequence"/>
</dbReference>
<evidence type="ECO:0000256" key="5">
    <source>
        <dbReference type="ARBA" id="ARBA00022827"/>
    </source>
</evidence>
<dbReference type="Pfam" id="PF01494">
    <property type="entry name" value="FAD_binding_3"/>
    <property type="match status" value="1"/>
</dbReference>
<dbReference type="InterPro" id="IPR010971">
    <property type="entry name" value="UbiH/COQ6"/>
</dbReference>
<dbReference type="PROSITE" id="PS01304">
    <property type="entry name" value="UBIH"/>
    <property type="match status" value="1"/>
</dbReference>
<dbReference type="NCBIfam" id="TIGR01984">
    <property type="entry name" value="UbiH"/>
    <property type="match status" value="1"/>
</dbReference>
<evidence type="ECO:0000256" key="2">
    <source>
        <dbReference type="ARBA" id="ARBA00004749"/>
    </source>
</evidence>
<dbReference type="InterPro" id="IPR051205">
    <property type="entry name" value="UbiH/COQ6_monooxygenase"/>
</dbReference>
<evidence type="ECO:0000259" key="9">
    <source>
        <dbReference type="Pfam" id="PF01494"/>
    </source>
</evidence>
<evidence type="ECO:0000256" key="3">
    <source>
        <dbReference type="ARBA" id="ARBA00005349"/>
    </source>
</evidence>
<evidence type="ECO:0000256" key="1">
    <source>
        <dbReference type="ARBA" id="ARBA00001974"/>
    </source>
</evidence>
<name>A0AA91I4C6_9GAMM</name>
<dbReference type="GO" id="GO:0006744">
    <property type="term" value="P:ubiquinone biosynthetic process"/>
    <property type="evidence" value="ECO:0007669"/>
    <property type="project" value="InterPro"/>
</dbReference>
<evidence type="ECO:0000313" key="11">
    <source>
        <dbReference type="Proteomes" id="UP000077734"/>
    </source>
</evidence>
<sequence length="404" mass="43694">MQHDFDLIIVGAGLAGNCLALALKRSGLKIALVEAASREQMRNSPAGDRALALAAGTVELLNSQGAWRGVADKATPIKHIHVSDRGHFGKTRLSAETEGVAALGYVIVARDIEQHMADLAEKTDAVCLYQTRVAGLMSGRDAVNASLKQHDGSSLNVSAQLLVGADGGNSTVRKLLEIPQQVTEYGQTALVTTVHSALPHRNTAFERFTEFGPLALLPVAGKQSAVVWTRSHEQAETLLNANDREFLAELQDCFGYRLGELKLAAPRRAFPLSLIRAESMVSGRTVIIGNAVHQLHPVAGQGFNLGIRDVALLAEMLIEQRQRDGDIGDARLLKNYSRQREQDHGRTIGFTDNLVKIFSNGNLPLAAVRNAGLTLLDHLPFAKQMLARHAMGLANRLPKIGDRE</sequence>
<dbReference type="GO" id="GO:0008681">
    <property type="term" value="F:2-octaprenyl-6-methoxyphenol hydroxylase activity"/>
    <property type="evidence" value="ECO:0007669"/>
    <property type="project" value="InterPro"/>
</dbReference>
<comment type="caution">
    <text evidence="10">The sequence shown here is derived from an EMBL/GenBank/DDBJ whole genome shotgun (WGS) entry which is preliminary data.</text>
</comment>